<dbReference type="InterPro" id="IPR002885">
    <property type="entry name" value="PPR_rpt"/>
</dbReference>
<name>A0AAD5SM93_9FUNG</name>
<accession>A0AAD5SM93</accession>
<dbReference type="PROSITE" id="PS51375">
    <property type="entry name" value="PPR"/>
    <property type="match status" value="2"/>
</dbReference>
<dbReference type="PANTHER" id="PTHR47937:SF6">
    <property type="entry name" value="PENTACOTRIPEPTIDE-REPEAT REGION OF PRORP DOMAIN-CONTAINING PROTEIN"/>
    <property type="match status" value="1"/>
</dbReference>
<evidence type="ECO:0008006" key="4">
    <source>
        <dbReference type="Google" id="ProtNLM"/>
    </source>
</evidence>
<evidence type="ECO:0000313" key="2">
    <source>
        <dbReference type="EMBL" id="KAJ3056723.1"/>
    </source>
</evidence>
<gene>
    <name evidence="2" type="ORF">HK097_004876</name>
</gene>
<dbReference type="Pfam" id="PF13812">
    <property type="entry name" value="PPR_3"/>
    <property type="match status" value="1"/>
</dbReference>
<dbReference type="PANTHER" id="PTHR47937">
    <property type="entry name" value="PLASTID TRANSCRIPTIONALLY ACTIVE CHROMOSOME 2-LIKE PROTEIN"/>
    <property type="match status" value="1"/>
</dbReference>
<evidence type="ECO:0000256" key="1">
    <source>
        <dbReference type="PROSITE-ProRule" id="PRU00708"/>
    </source>
</evidence>
<keyword evidence="3" id="KW-1185">Reference proteome</keyword>
<sequence>MKFLLRGLRKNPDQRTKLQRLELINDAFRRSQRPLTPQIYSEILVVLDRDMLFDDAIRILDQMKSWSVEPNVVVYNSILRNLVQRKDKKGFTKILRRMEDDSLTPDAHMYFQIVRHEINAQGARAGEKMLTSLLECDAEVDKLTWSAVIDAYSKEANYDKVHEMYNKFTKTGLGAHGAIFSSLVFTQLRCKDDIPGAVQYLEKAVMEGCPNGRSYDALIYQLCNFRGDLDSVEAAEGHLRDAMEWNLPLQERAFERVRTAYKNLGMLTEAERISDREQRYRFLSVVKADAKKRNTLQDAADELEHERLRLLLGVRR</sequence>
<reference evidence="2" key="1">
    <citation type="submission" date="2020-05" db="EMBL/GenBank/DDBJ databases">
        <title>Phylogenomic resolution of chytrid fungi.</title>
        <authorList>
            <person name="Stajich J.E."/>
            <person name="Amses K."/>
            <person name="Simmons R."/>
            <person name="Seto K."/>
            <person name="Myers J."/>
            <person name="Bonds A."/>
            <person name="Quandt C.A."/>
            <person name="Barry K."/>
            <person name="Liu P."/>
            <person name="Grigoriev I."/>
            <person name="Longcore J.E."/>
            <person name="James T.Y."/>
        </authorList>
    </citation>
    <scope>NUCLEOTIDE SEQUENCE</scope>
    <source>
        <strain evidence="2">JEL0318</strain>
    </source>
</reference>
<evidence type="ECO:0000313" key="3">
    <source>
        <dbReference type="Proteomes" id="UP001212841"/>
    </source>
</evidence>
<protein>
    <recommendedName>
        <fullName evidence="4">Pentatricopeptide repeat-containing protein</fullName>
    </recommendedName>
</protein>
<dbReference type="NCBIfam" id="TIGR00756">
    <property type="entry name" value="PPR"/>
    <property type="match status" value="1"/>
</dbReference>
<proteinExistence type="predicted"/>
<feature type="repeat" description="PPR" evidence="1">
    <location>
        <begin position="71"/>
        <end position="105"/>
    </location>
</feature>
<dbReference type="Gene3D" id="1.25.40.10">
    <property type="entry name" value="Tetratricopeptide repeat domain"/>
    <property type="match status" value="1"/>
</dbReference>
<dbReference type="AlphaFoldDB" id="A0AAD5SM93"/>
<dbReference type="Pfam" id="PF01535">
    <property type="entry name" value="PPR"/>
    <property type="match status" value="1"/>
</dbReference>
<comment type="caution">
    <text evidence="2">The sequence shown here is derived from an EMBL/GenBank/DDBJ whole genome shotgun (WGS) entry which is preliminary data.</text>
</comment>
<dbReference type="InterPro" id="IPR052308">
    <property type="entry name" value="PPR_domain-containing"/>
</dbReference>
<dbReference type="Proteomes" id="UP001212841">
    <property type="component" value="Unassembled WGS sequence"/>
</dbReference>
<feature type="repeat" description="PPR" evidence="1">
    <location>
        <begin position="141"/>
        <end position="175"/>
    </location>
</feature>
<dbReference type="InterPro" id="IPR011990">
    <property type="entry name" value="TPR-like_helical_dom_sf"/>
</dbReference>
<dbReference type="EMBL" id="JADGJD010000023">
    <property type="protein sequence ID" value="KAJ3056723.1"/>
    <property type="molecule type" value="Genomic_DNA"/>
</dbReference>
<organism evidence="2 3">
    <name type="scientific">Rhizophlyctis rosea</name>
    <dbReference type="NCBI Taxonomy" id="64517"/>
    <lineage>
        <taxon>Eukaryota</taxon>
        <taxon>Fungi</taxon>
        <taxon>Fungi incertae sedis</taxon>
        <taxon>Chytridiomycota</taxon>
        <taxon>Chytridiomycota incertae sedis</taxon>
        <taxon>Chytridiomycetes</taxon>
        <taxon>Rhizophlyctidales</taxon>
        <taxon>Rhizophlyctidaceae</taxon>
        <taxon>Rhizophlyctis</taxon>
    </lineage>
</organism>